<dbReference type="GO" id="GO:0005886">
    <property type="term" value="C:plasma membrane"/>
    <property type="evidence" value="ECO:0007669"/>
    <property type="project" value="UniProtKB-SubCell"/>
</dbReference>
<reference evidence="11 12" key="1">
    <citation type="submission" date="2018-05" db="EMBL/GenBank/DDBJ databases">
        <title>Leucothrix arctica sp. nov., isolated from Arctic seawater.</title>
        <authorList>
            <person name="Choi A."/>
            <person name="Baek K."/>
        </authorList>
    </citation>
    <scope>NUCLEOTIDE SEQUENCE [LARGE SCALE GENOMIC DNA]</scope>
    <source>
        <strain evidence="11 12">JCM 18388</strain>
    </source>
</reference>
<dbReference type="AlphaFoldDB" id="A0A317CR26"/>
<feature type="transmembrane region" description="Helical" evidence="9">
    <location>
        <begin position="61"/>
        <end position="79"/>
    </location>
</feature>
<dbReference type="InterPro" id="IPR007387">
    <property type="entry name" value="TRAP_DctQ"/>
</dbReference>
<keyword evidence="12" id="KW-1185">Reference proteome</keyword>
<evidence type="ECO:0000256" key="8">
    <source>
        <dbReference type="ARBA" id="ARBA00038436"/>
    </source>
</evidence>
<dbReference type="PANTHER" id="PTHR35011:SF4">
    <property type="entry name" value="SLL1102 PROTEIN"/>
    <property type="match status" value="1"/>
</dbReference>
<proteinExistence type="inferred from homology"/>
<evidence type="ECO:0000259" key="10">
    <source>
        <dbReference type="Pfam" id="PF04290"/>
    </source>
</evidence>
<feature type="domain" description="Tripartite ATP-independent periplasmic transporters DctQ component" evidence="10">
    <location>
        <begin position="37"/>
        <end position="170"/>
    </location>
</feature>
<accession>A0A317CR26</accession>
<evidence type="ECO:0000256" key="6">
    <source>
        <dbReference type="ARBA" id="ARBA00022989"/>
    </source>
</evidence>
<feature type="transmembrane region" description="Helical" evidence="9">
    <location>
        <begin position="99"/>
        <end position="122"/>
    </location>
</feature>
<comment type="similarity">
    <text evidence="8 9">Belongs to the TRAP transporter small permease family.</text>
</comment>
<name>A0A317CR26_9GAMM</name>
<comment type="subcellular location">
    <subcellularLocation>
        <location evidence="1 9">Cell inner membrane</location>
        <topology evidence="1 9">Multi-pass membrane protein</topology>
    </subcellularLocation>
</comment>
<dbReference type="PANTHER" id="PTHR35011">
    <property type="entry name" value="2,3-DIKETO-L-GULONATE TRAP TRANSPORTER SMALL PERMEASE PROTEIN YIAM"/>
    <property type="match status" value="1"/>
</dbReference>
<evidence type="ECO:0000256" key="3">
    <source>
        <dbReference type="ARBA" id="ARBA00022475"/>
    </source>
</evidence>
<comment type="function">
    <text evidence="9">Part of the tripartite ATP-independent periplasmic (TRAP) transport system.</text>
</comment>
<dbReference type="Proteomes" id="UP000245539">
    <property type="component" value="Unassembled WGS sequence"/>
</dbReference>
<dbReference type="OrthoDB" id="9795655at2"/>
<protein>
    <recommendedName>
        <fullName evidence="9">TRAP transporter small permease protein</fullName>
    </recommendedName>
</protein>
<dbReference type="InterPro" id="IPR055348">
    <property type="entry name" value="DctQ"/>
</dbReference>
<evidence type="ECO:0000256" key="9">
    <source>
        <dbReference type="RuleBase" id="RU369079"/>
    </source>
</evidence>
<evidence type="ECO:0000256" key="4">
    <source>
        <dbReference type="ARBA" id="ARBA00022519"/>
    </source>
</evidence>
<keyword evidence="3" id="KW-1003">Cell membrane</keyword>
<organism evidence="11 12">
    <name type="scientific">Leucothrix pacifica</name>
    <dbReference type="NCBI Taxonomy" id="1247513"/>
    <lineage>
        <taxon>Bacteria</taxon>
        <taxon>Pseudomonadati</taxon>
        <taxon>Pseudomonadota</taxon>
        <taxon>Gammaproteobacteria</taxon>
        <taxon>Thiotrichales</taxon>
        <taxon>Thiotrichaceae</taxon>
        <taxon>Leucothrix</taxon>
    </lineage>
</organism>
<evidence type="ECO:0000313" key="11">
    <source>
        <dbReference type="EMBL" id="PWQ98870.1"/>
    </source>
</evidence>
<dbReference type="EMBL" id="QGKM01000014">
    <property type="protein sequence ID" value="PWQ98870.1"/>
    <property type="molecule type" value="Genomic_DNA"/>
</dbReference>
<dbReference type="Pfam" id="PF04290">
    <property type="entry name" value="DctQ"/>
    <property type="match status" value="1"/>
</dbReference>
<sequence length="211" mass="23882">MGAGTAAVSTYRIPVVEKLNSFVERIGNLAAWVNVILIAVILASVFMRYGMNQAMVTLEELTWYLYAVGIMFGLSYGVVKNSHIRVDILHSKFPRKLQYAIEIFGLLFLLLPFAIVIFHHSLEWVWDSYAMNEASSSPQGLSHRWIIKSVIPVSFFLLIVAGIARLIQSFVLFRHDHDAPQPAEPSGRISLLRHMFSVQAHQNETSTEEKH</sequence>
<feature type="transmembrane region" description="Helical" evidence="9">
    <location>
        <begin position="145"/>
        <end position="167"/>
    </location>
</feature>
<feature type="transmembrane region" description="Helical" evidence="9">
    <location>
        <begin position="29"/>
        <end position="49"/>
    </location>
</feature>
<evidence type="ECO:0000256" key="2">
    <source>
        <dbReference type="ARBA" id="ARBA00022448"/>
    </source>
</evidence>
<keyword evidence="5 9" id="KW-0812">Transmembrane</keyword>
<keyword evidence="7 9" id="KW-0472">Membrane</keyword>
<comment type="subunit">
    <text evidence="9">The complex comprises the extracytoplasmic solute receptor protein and the two transmembrane proteins.</text>
</comment>
<evidence type="ECO:0000256" key="5">
    <source>
        <dbReference type="ARBA" id="ARBA00022692"/>
    </source>
</evidence>
<keyword evidence="6 9" id="KW-1133">Transmembrane helix</keyword>
<evidence type="ECO:0000313" key="12">
    <source>
        <dbReference type="Proteomes" id="UP000245539"/>
    </source>
</evidence>
<evidence type="ECO:0000256" key="7">
    <source>
        <dbReference type="ARBA" id="ARBA00023136"/>
    </source>
</evidence>
<dbReference type="RefSeq" id="WP_109837032.1">
    <property type="nucleotide sequence ID" value="NZ_QGKM01000014.1"/>
</dbReference>
<comment type="caution">
    <text evidence="11">The sequence shown here is derived from an EMBL/GenBank/DDBJ whole genome shotgun (WGS) entry which is preliminary data.</text>
</comment>
<evidence type="ECO:0000256" key="1">
    <source>
        <dbReference type="ARBA" id="ARBA00004429"/>
    </source>
</evidence>
<keyword evidence="2 9" id="KW-0813">Transport</keyword>
<keyword evidence="4 9" id="KW-0997">Cell inner membrane</keyword>
<gene>
    <name evidence="11" type="ORF">DKW60_07440</name>
</gene>
<dbReference type="GO" id="GO:0022857">
    <property type="term" value="F:transmembrane transporter activity"/>
    <property type="evidence" value="ECO:0007669"/>
    <property type="project" value="UniProtKB-UniRule"/>
</dbReference>